<proteinExistence type="predicted"/>
<dbReference type="SUPFAM" id="SSF53067">
    <property type="entry name" value="Actin-like ATPase domain"/>
    <property type="match status" value="2"/>
</dbReference>
<dbReference type="GO" id="GO:0016462">
    <property type="term" value="F:pyrophosphatase activity"/>
    <property type="evidence" value="ECO:0007669"/>
    <property type="project" value="TreeGrafter"/>
</dbReference>
<dbReference type="InterPro" id="IPR043129">
    <property type="entry name" value="ATPase_NBD"/>
</dbReference>
<dbReference type="OrthoDB" id="9793035at2"/>
<evidence type="ECO:0000259" key="1">
    <source>
        <dbReference type="Pfam" id="PF02541"/>
    </source>
</evidence>
<dbReference type="CDD" id="cd24054">
    <property type="entry name" value="ASKHA_NBD_AaPPX-GppA_MtPPX2-like"/>
    <property type="match status" value="1"/>
</dbReference>
<dbReference type="PANTHER" id="PTHR30005">
    <property type="entry name" value="EXOPOLYPHOSPHATASE"/>
    <property type="match status" value="1"/>
</dbReference>
<sequence>MRVAIIDIGTNSTRLLVADVTAAGRVTELDRRSTVTRLGQGVDATGELHPDAIARVVDCLADYRRAMDDHGVTANLAVLTSAVRDAANGAAFTATVRERFGLDARTLSGDEEARMTYLGATSERPGDAPGPVVVIDIGGGSTEFVVGDRDGLRFHVSTQAGVVRQGERHIRHDPPQPEELATVAEEVRGIFAGAVPAELRAAVAAGIGVAGTATSCAAMELELEPYDPDRVHGHRLARATCELLLARLATMDVQERRDVPGLHPDRAPTIVQGVLLLLEAMRAYDLDEIEVSEHDILRGAALELATRGG</sequence>
<dbReference type="Gene3D" id="3.30.420.150">
    <property type="entry name" value="Exopolyphosphatase. Domain 2"/>
    <property type="match status" value="1"/>
</dbReference>
<dbReference type="EMBL" id="PYYB01000001">
    <property type="protein sequence ID" value="PTL60239.1"/>
    <property type="molecule type" value="Genomic_DNA"/>
</dbReference>
<dbReference type="Pfam" id="PF02541">
    <property type="entry name" value="Ppx-GppA"/>
    <property type="match status" value="1"/>
</dbReference>
<name>A0A2T4ULY6_9ACTN</name>
<dbReference type="InterPro" id="IPR050273">
    <property type="entry name" value="GppA/Ppx_hydrolase"/>
</dbReference>
<evidence type="ECO:0000313" key="3">
    <source>
        <dbReference type="Proteomes" id="UP000240739"/>
    </source>
</evidence>
<dbReference type="RefSeq" id="WP_107568884.1">
    <property type="nucleotide sequence ID" value="NZ_PYYB01000001.1"/>
</dbReference>
<dbReference type="Gene3D" id="3.30.420.40">
    <property type="match status" value="1"/>
</dbReference>
<dbReference type="PANTHER" id="PTHR30005:SF13">
    <property type="entry name" value="EXOPOLYPHOSPHATASE 2"/>
    <property type="match status" value="1"/>
</dbReference>
<dbReference type="Proteomes" id="UP000240739">
    <property type="component" value="Unassembled WGS sequence"/>
</dbReference>
<evidence type="ECO:0000313" key="2">
    <source>
        <dbReference type="EMBL" id="PTL60239.1"/>
    </source>
</evidence>
<protein>
    <submittedName>
        <fullName evidence="2">Ppx/GppA family phosphatase</fullName>
    </submittedName>
</protein>
<dbReference type="InterPro" id="IPR003695">
    <property type="entry name" value="Ppx_GppA_N"/>
</dbReference>
<organism evidence="2 3">
    <name type="scientific">Paraconexibacter algicola</name>
    <dbReference type="NCBI Taxonomy" id="2133960"/>
    <lineage>
        <taxon>Bacteria</taxon>
        <taxon>Bacillati</taxon>
        <taxon>Actinomycetota</taxon>
        <taxon>Thermoleophilia</taxon>
        <taxon>Solirubrobacterales</taxon>
        <taxon>Paraconexibacteraceae</taxon>
        <taxon>Paraconexibacter</taxon>
    </lineage>
</organism>
<dbReference type="AlphaFoldDB" id="A0A2T4ULY6"/>
<accession>A0A2T4ULY6</accession>
<feature type="domain" description="Ppx/GppA phosphatase N-terminal" evidence="1">
    <location>
        <begin position="17"/>
        <end position="294"/>
    </location>
</feature>
<comment type="caution">
    <text evidence="2">The sequence shown here is derived from an EMBL/GenBank/DDBJ whole genome shotgun (WGS) entry which is preliminary data.</text>
</comment>
<reference evidence="2 3" key="1">
    <citation type="submission" date="2018-03" db="EMBL/GenBank/DDBJ databases">
        <title>Aquarubrobacter algicola gen. nov., sp. nov., a novel actinobacterium isolated from shallow eutrophic lake during the end of cyanobacterial harmful algal blooms.</title>
        <authorList>
            <person name="Chun S.J."/>
        </authorList>
    </citation>
    <scope>NUCLEOTIDE SEQUENCE [LARGE SCALE GENOMIC DNA]</scope>
    <source>
        <strain evidence="2 3">Seoho-28</strain>
    </source>
</reference>
<keyword evidence="3" id="KW-1185">Reference proteome</keyword>
<gene>
    <name evidence="2" type="ORF">C7Y72_11615</name>
</gene>